<keyword evidence="3" id="KW-0812">Transmembrane</keyword>
<keyword evidence="2 3" id="KW-0472">Membrane</keyword>
<gene>
    <name evidence="4" type="ORF">H8709_01555</name>
</gene>
<accession>A0A926ECN9</accession>
<evidence type="ECO:0000313" key="5">
    <source>
        <dbReference type="Proteomes" id="UP000660861"/>
    </source>
</evidence>
<evidence type="ECO:0000256" key="2">
    <source>
        <dbReference type="ARBA" id="ARBA00023136"/>
    </source>
</evidence>
<sequence length="497" mass="55421">MEGSQEPRENGALGERLTSSLDDNMVKIRQLYANSSDFVANEMTVSGIRIQVLICEGMVNTQTMAEMLIEPLYHLNLYDNSTAKGLQDWLRNDCILANDQQEFRTYGELFRFMMSGFAIVLVDGISVGLALGLQGFQFRSVSEPSAEVNVRGSREGFIEILRINLTMVRRRIKSPNLKFEMMTLGSKSQTDVCLVYLTDKVSDEILHSIKRRLGSVRLDVILESGYLQPFLDDRPLSIFSQVGHTERPDTLCAKVNEGRVGILVDGTPFALVVPYFFTEYFQSFDDYCHRAFYATFIRWLKYVSFFFTILLPGLYVAVATYHPELFPYELLFNIASSEEATPFPLVVEAVIIFTIYEIMREAGLRLPRPIGHAVSIVGALVIGDAAVTAGIIGAPMVMVVALTAISSFVVPSLYEPVTILRFSFIVIGGTLGLYGITLAGAIVLSNLCAINSYGIPFTSPIAPFSLFDMRDVLIRESWKGLQKEQVKIQSFPGSEIK</sequence>
<dbReference type="Pfam" id="PF03323">
    <property type="entry name" value="GerA"/>
    <property type="match status" value="1"/>
</dbReference>
<dbReference type="InterPro" id="IPR050768">
    <property type="entry name" value="UPF0353/GerABKA_families"/>
</dbReference>
<dbReference type="Proteomes" id="UP000660861">
    <property type="component" value="Unassembled WGS sequence"/>
</dbReference>
<feature type="transmembrane region" description="Helical" evidence="3">
    <location>
        <begin position="380"/>
        <end position="410"/>
    </location>
</feature>
<reference evidence="4" key="1">
    <citation type="submission" date="2020-08" db="EMBL/GenBank/DDBJ databases">
        <title>Genome public.</title>
        <authorList>
            <person name="Liu C."/>
            <person name="Sun Q."/>
        </authorList>
    </citation>
    <scope>NUCLEOTIDE SEQUENCE</scope>
    <source>
        <strain evidence="4">NSJ-54</strain>
    </source>
</reference>
<dbReference type="EMBL" id="JACRTC010000001">
    <property type="protein sequence ID" value="MBC8569516.1"/>
    <property type="molecule type" value="Genomic_DNA"/>
</dbReference>
<evidence type="ECO:0000256" key="3">
    <source>
        <dbReference type="SAM" id="Phobius"/>
    </source>
</evidence>
<comment type="similarity">
    <text evidence="1">Belongs to the GerABKA family.</text>
</comment>
<dbReference type="RefSeq" id="WP_262396612.1">
    <property type="nucleotide sequence ID" value="NZ_JACRTC010000001.1"/>
</dbReference>
<feature type="transmembrane region" description="Helical" evidence="3">
    <location>
        <begin position="422"/>
        <end position="444"/>
    </location>
</feature>
<dbReference type="GO" id="GO:0016020">
    <property type="term" value="C:membrane"/>
    <property type="evidence" value="ECO:0007669"/>
    <property type="project" value="InterPro"/>
</dbReference>
<name>A0A926ECN9_9FIRM</name>
<dbReference type="AlphaFoldDB" id="A0A926ECN9"/>
<feature type="transmembrane region" description="Helical" evidence="3">
    <location>
        <begin position="112"/>
        <end position="133"/>
    </location>
</feature>
<protein>
    <submittedName>
        <fullName evidence="4">Spore germination protein</fullName>
    </submittedName>
</protein>
<dbReference type="PANTHER" id="PTHR22550:SF5">
    <property type="entry name" value="LEUCINE ZIPPER PROTEIN 4"/>
    <property type="match status" value="1"/>
</dbReference>
<dbReference type="GO" id="GO:0009847">
    <property type="term" value="P:spore germination"/>
    <property type="evidence" value="ECO:0007669"/>
    <property type="project" value="InterPro"/>
</dbReference>
<dbReference type="PIRSF" id="PIRSF005690">
    <property type="entry name" value="GerBA"/>
    <property type="match status" value="1"/>
</dbReference>
<proteinExistence type="inferred from homology"/>
<comment type="caution">
    <text evidence="4">The sequence shown here is derived from an EMBL/GenBank/DDBJ whole genome shotgun (WGS) entry which is preliminary data.</text>
</comment>
<evidence type="ECO:0000256" key="1">
    <source>
        <dbReference type="ARBA" id="ARBA00005278"/>
    </source>
</evidence>
<feature type="transmembrane region" description="Helical" evidence="3">
    <location>
        <begin position="299"/>
        <end position="321"/>
    </location>
</feature>
<dbReference type="PANTHER" id="PTHR22550">
    <property type="entry name" value="SPORE GERMINATION PROTEIN"/>
    <property type="match status" value="1"/>
</dbReference>
<keyword evidence="5" id="KW-1185">Reference proteome</keyword>
<evidence type="ECO:0000313" key="4">
    <source>
        <dbReference type="EMBL" id="MBC8569516.1"/>
    </source>
</evidence>
<keyword evidence="3" id="KW-1133">Transmembrane helix</keyword>
<organism evidence="4 5">
    <name type="scientific">Zongyangia hominis</name>
    <dbReference type="NCBI Taxonomy" id="2763677"/>
    <lineage>
        <taxon>Bacteria</taxon>
        <taxon>Bacillati</taxon>
        <taxon>Bacillota</taxon>
        <taxon>Clostridia</taxon>
        <taxon>Eubacteriales</taxon>
        <taxon>Oscillospiraceae</taxon>
        <taxon>Zongyangia</taxon>
    </lineage>
</organism>
<dbReference type="InterPro" id="IPR004995">
    <property type="entry name" value="Spore_Ger"/>
</dbReference>